<dbReference type="SUPFAM" id="SSF52540">
    <property type="entry name" value="P-loop containing nucleoside triphosphate hydrolases"/>
    <property type="match status" value="1"/>
</dbReference>
<dbReference type="InterPro" id="IPR050130">
    <property type="entry name" value="ClpA_ClpB"/>
</dbReference>
<dbReference type="PANTHER" id="PTHR11638:SF86">
    <property type="entry name" value="CHAPERONE PROTEIN CLPB4, MITOCHONDRIAL"/>
    <property type="match status" value="1"/>
</dbReference>
<dbReference type="AlphaFoldDB" id="A0A178W0B4"/>
<dbReference type="Gene3D" id="3.40.50.300">
    <property type="entry name" value="P-loop containing nucleotide triphosphate hydrolases"/>
    <property type="match status" value="2"/>
</dbReference>
<feature type="domain" description="Clp ATPase C-terminal" evidence="3">
    <location>
        <begin position="114"/>
        <end position="193"/>
    </location>
</feature>
<evidence type="ECO:0000259" key="3">
    <source>
        <dbReference type="SMART" id="SM01086"/>
    </source>
</evidence>
<dbReference type="InterPro" id="IPR001270">
    <property type="entry name" value="ClpA/B"/>
</dbReference>
<dbReference type="InterPro" id="IPR027417">
    <property type="entry name" value="P-loop_NTPase"/>
</dbReference>
<dbReference type="GO" id="GO:0016887">
    <property type="term" value="F:ATP hydrolysis activity"/>
    <property type="evidence" value="ECO:0007669"/>
    <property type="project" value="InterPro"/>
</dbReference>
<dbReference type="ExpressionAtlas" id="A0A178W0B4">
    <property type="expression patterns" value="baseline and differential"/>
</dbReference>
<dbReference type="SMART" id="SM01086">
    <property type="entry name" value="ClpB_D2-small"/>
    <property type="match status" value="1"/>
</dbReference>
<sequence>MLEQILHERIIAQDLDVESVADAIPCSKAGISDPNRLIASFMFMGQPSVVSQLVGASPGYVGYGDGGKLTEVVRRRPYSVVQFDEIEKPHLDVFSILLQLLDDGRITNSHEVVQMRQVKKRLEQNKINLEYTKEAVDLLAQLGFDPNNGARPVKQMIEKLVKKEITLKVLKGDFAEDGTILIDADQPNNKLVIKKMENNAHVKQN</sequence>
<dbReference type="PANTHER" id="PTHR11638">
    <property type="entry name" value="ATP-DEPENDENT CLP PROTEASE"/>
    <property type="match status" value="1"/>
</dbReference>
<name>A0A178W0B4_ARATH</name>
<organism evidence="4 5">
    <name type="scientific">Arabidopsis thaliana</name>
    <name type="common">Mouse-ear cress</name>
    <dbReference type="NCBI Taxonomy" id="3702"/>
    <lineage>
        <taxon>Eukaryota</taxon>
        <taxon>Viridiplantae</taxon>
        <taxon>Streptophyta</taxon>
        <taxon>Embryophyta</taxon>
        <taxon>Tracheophyta</taxon>
        <taxon>Spermatophyta</taxon>
        <taxon>Magnoliopsida</taxon>
        <taxon>eudicotyledons</taxon>
        <taxon>Gunneridae</taxon>
        <taxon>Pentapetalae</taxon>
        <taxon>rosids</taxon>
        <taxon>malvids</taxon>
        <taxon>Brassicales</taxon>
        <taxon>Brassicaceae</taxon>
        <taxon>Camelineae</taxon>
        <taxon>Arabidopsis</taxon>
    </lineage>
</organism>
<evidence type="ECO:0000256" key="1">
    <source>
        <dbReference type="ARBA" id="ARBA00022741"/>
    </source>
</evidence>
<accession>A0A178W0B4</accession>
<dbReference type="InterPro" id="IPR003959">
    <property type="entry name" value="ATPase_AAA_core"/>
</dbReference>
<keyword evidence="1" id="KW-0547">Nucleotide-binding</keyword>
<gene>
    <name evidence="4" type="ordered locus">AXX17_At2g20740</name>
</gene>
<evidence type="ECO:0000313" key="5">
    <source>
        <dbReference type="Proteomes" id="UP000078284"/>
    </source>
</evidence>
<dbReference type="GO" id="GO:0005524">
    <property type="term" value="F:ATP binding"/>
    <property type="evidence" value="ECO:0007669"/>
    <property type="project" value="UniProtKB-KW"/>
</dbReference>
<evidence type="ECO:0000313" key="4">
    <source>
        <dbReference type="EMBL" id="OAP11534.1"/>
    </source>
</evidence>
<dbReference type="Proteomes" id="UP000078284">
    <property type="component" value="Chromosome 2"/>
</dbReference>
<protein>
    <recommendedName>
        <fullName evidence="3">Clp ATPase C-terminal domain-containing protein</fullName>
    </recommendedName>
</protein>
<dbReference type="Pfam" id="PF07724">
    <property type="entry name" value="AAA_2"/>
    <property type="match status" value="1"/>
</dbReference>
<proteinExistence type="predicted"/>
<evidence type="ECO:0000256" key="2">
    <source>
        <dbReference type="ARBA" id="ARBA00022840"/>
    </source>
</evidence>
<dbReference type="PRINTS" id="PR00300">
    <property type="entry name" value="CLPPROTEASEA"/>
</dbReference>
<dbReference type="EMBL" id="LUHQ01000002">
    <property type="protein sequence ID" value="OAP11534.1"/>
    <property type="molecule type" value="Genomic_DNA"/>
</dbReference>
<dbReference type="InterPro" id="IPR019489">
    <property type="entry name" value="Clp_ATPase_C"/>
</dbReference>
<keyword evidence="2" id="KW-0067">ATP-binding</keyword>
<comment type="caution">
    <text evidence="4">The sequence shown here is derived from an EMBL/GenBank/DDBJ whole genome shotgun (WGS) entry which is preliminary data.</text>
</comment>
<reference evidence="5" key="1">
    <citation type="journal article" date="2016" name="Proc. Natl. Acad. Sci. U.S.A.">
        <title>Chromosome-level assembly of Arabidopsis thaliana Ler reveals the extent of translocation and inversion polymorphisms.</title>
        <authorList>
            <person name="Zapata L."/>
            <person name="Ding J."/>
            <person name="Willing E.M."/>
            <person name="Hartwig B."/>
            <person name="Bezdan D."/>
            <person name="Jiao W.B."/>
            <person name="Patel V."/>
            <person name="Velikkakam James G."/>
            <person name="Koornneef M."/>
            <person name="Ossowski S."/>
            <person name="Schneeberger K."/>
        </authorList>
    </citation>
    <scope>NUCLEOTIDE SEQUENCE [LARGE SCALE GENOMIC DNA]</scope>
    <source>
        <strain evidence="5">cv. Landsberg erecta</strain>
    </source>
</reference>